<keyword evidence="3" id="KW-1185">Reference proteome</keyword>
<feature type="compositionally biased region" description="Polar residues" evidence="1">
    <location>
        <begin position="315"/>
        <end position="337"/>
    </location>
</feature>
<name>A0A2N1JFJ0_9BASI</name>
<feature type="region of interest" description="Disordered" evidence="1">
    <location>
        <begin position="144"/>
        <end position="279"/>
    </location>
</feature>
<accession>A0A2N1JFJ0</accession>
<organism evidence="2 3">
    <name type="scientific">Malassezia vespertilionis</name>
    <dbReference type="NCBI Taxonomy" id="2020962"/>
    <lineage>
        <taxon>Eukaryota</taxon>
        <taxon>Fungi</taxon>
        <taxon>Dikarya</taxon>
        <taxon>Basidiomycota</taxon>
        <taxon>Ustilaginomycotina</taxon>
        <taxon>Malasseziomycetes</taxon>
        <taxon>Malasseziales</taxon>
        <taxon>Malasseziaceae</taxon>
        <taxon>Malassezia</taxon>
    </lineage>
</organism>
<gene>
    <name evidence="2" type="ORF">MVES_000958</name>
</gene>
<protein>
    <submittedName>
        <fullName evidence="2">Uncharacterized protein</fullName>
    </submittedName>
</protein>
<dbReference type="STRING" id="2020962.A0A2N1JFJ0"/>
<dbReference type="OrthoDB" id="5352132at2759"/>
<evidence type="ECO:0000313" key="3">
    <source>
        <dbReference type="Proteomes" id="UP000232875"/>
    </source>
</evidence>
<proteinExistence type="predicted"/>
<feature type="region of interest" description="Disordered" evidence="1">
    <location>
        <begin position="1"/>
        <end position="61"/>
    </location>
</feature>
<dbReference type="EMBL" id="KZ454988">
    <property type="protein sequence ID" value="PKI85309.1"/>
    <property type="molecule type" value="Genomic_DNA"/>
</dbReference>
<feature type="region of interest" description="Disordered" evidence="1">
    <location>
        <begin position="79"/>
        <end position="99"/>
    </location>
</feature>
<evidence type="ECO:0000256" key="1">
    <source>
        <dbReference type="SAM" id="MobiDB-lite"/>
    </source>
</evidence>
<feature type="region of interest" description="Disordered" evidence="1">
    <location>
        <begin position="291"/>
        <end position="351"/>
    </location>
</feature>
<evidence type="ECO:0000313" key="2">
    <source>
        <dbReference type="EMBL" id="PKI85309.1"/>
    </source>
</evidence>
<dbReference type="AlphaFoldDB" id="A0A2N1JFJ0"/>
<reference evidence="2 3" key="1">
    <citation type="submission" date="2017-10" db="EMBL/GenBank/DDBJ databases">
        <title>A novel species of cold-tolerant Malassezia isolated from bats.</title>
        <authorList>
            <person name="Lorch J.M."/>
            <person name="Palmer J.M."/>
            <person name="Vanderwolf K.J."/>
            <person name="Schmidt K.Z."/>
            <person name="Verant M.L."/>
            <person name="Weller T.J."/>
            <person name="Blehert D.S."/>
        </authorList>
    </citation>
    <scope>NUCLEOTIDE SEQUENCE [LARGE SCALE GENOMIC DNA]</scope>
    <source>
        <strain evidence="2 3">NWHC:44797-103</strain>
    </source>
</reference>
<dbReference type="Proteomes" id="UP000232875">
    <property type="component" value="Unassembled WGS sequence"/>
</dbReference>
<feature type="compositionally biased region" description="Polar residues" evidence="1">
    <location>
        <begin position="235"/>
        <end position="246"/>
    </location>
</feature>
<sequence>MSSGVLRAGDEAPMPPPKPRKTTNKLLTKIRRSDGKKNKSRYSQYVDPVVQGDDPNASVPGSRLDVIDQLDISVTSKLVHEHQRVRGPEGLPPEAYQGGKPKITERLQSYVNDQPQRAKEAFDSAADDSANPNAEFFGVASEPWQDFNVPSSNGNRYRYERGGMESGRSSRSSNFADMETYLRGDNRTPQTSQGSGDAYGETEYLDSRPYPQSAQRSKSLLGRLRRLKVDPEEAAQSSQGATSLQVERSRTLRPSAWRSGETERSAAAPPISYNTYAGDEGANEQLYHAASPYGSHHSRGQNVQIAAPMPPPKQSPSLYQDASTAPSATNTKYTNTVPLAEPEKLGLGRSRSFFSRIVNRSRGN</sequence>